<reference evidence="1" key="1">
    <citation type="journal article" date="2014" name="Int. J. Syst. Evol. Microbiol.">
        <title>Complete genome sequence of Corynebacterium casei LMG S-19264T (=DSM 44701T), isolated from a smear-ripened cheese.</title>
        <authorList>
            <consortium name="US DOE Joint Genome Institute (JGI-PGF)"/>
            <person name="Walter F."/>
            <person name="Albersmeier A."/>
            <person name="Kalinowski J."/>
            <person name="Ruckert C."/>
        </authorList>
    </citation>
    <scope>NUCLEOTIDE SEQUENCE</scope>
    <source>
        <strain evidence="1">CGMCC 1.15966</strain>
    </source>
</reference>
<sequence length="152" mass="17650">MHKLLFIAIVVFLLTSCQEGAFYERNSVIPGQLWDNGNKPEFQIDVLNKQDKYKLFLNLRHTAYYPYANFSFLIKYSGKSAQDTSVRYEMKLAETDGRWLGNTAGNLYEQSKLLMDDFTFPDTGKYVFSIQQNMRENPLRGINDVGIKLIKK</sequence>
<keyword evidence="1" id="KW-0449">Lipoprotein</keyword>
<evidence type="ECO:0000313" key="1">
    <source>
        <dbReference type="EMBL" id="GGE11584.1"/>
    </source>
</evidence>
<dbReference type="InterPro" id="IPR020018">
    <property type="entry name" value="Motility-assoc_lipoprot_GldH"/>
</dbReference>
<keyword evidence="2" id="KW-1185">Reference proteome</keyword>
<dbReference type="Proteomes" id="UP000614460">
    <property type="component" value="Unassembled WGS sequence"/>
</dbReference>
<dbReference type="PROSITE" id="PS51257">
    <property type="entry name" value="PROKAR_LIPOPROTEIN"/>
    <property type="match status" value="1"/>
</dbReference>
<dbReference type="AlphaFoldDB" id="A0A8H9FZ66"/>
<dbReference type="EMBL" id="BMKM01000001">
    <property type="protein sequence ID" value="GGE11584.1"/>
    <property type="molecule type" value="Genomic_DNA"/>
</dbReference>
<accession>A0A8H9FZ66</accession>
<gene>
    <name evidence="1" type="ORF">GCM10011516_06680</name>
</gene>
<organism evidence="1 2">
    <name type="scientific">Sphingobacterium cellulitidis</name>
    <dbReference type="NCBI Taxonomy" id="1768011"/>
    <lineage>
        <taxon>Bacteria</taxon>
        <taxon>Pseudomonadati</taxon>
        <taxon>Bacteroidota</taxon>
        <taxon>Sphingobacteriia</taxon>
        <taxon>Sphingobacteriales</taxon>
        <taxon>Sphingobacteriaceae</taxon>
        <taxon>Sphingobacterium</taxon>
    </lineage>
</organism>
<dbReference type="NCBIfam" id="TIGR03511">
    <property type="entry name" value="GldH_lipo"/>
    <property type="match status" value="1"/>
</dbReference>
<dbReference type="Pfam" id="PF14109">
    <property type="entry name" value="GldH_lipo"/>
    <property type="match status" value="1"/>
</dbReference>
<evidence type="ECO:0000313" key="2">
    <source>
        <dbReference type="Proteomes" id="UP000614460"/>
    </source>
</evidence>
<comment type="caution">
    <text evidence="1">The sequence shown here is derived from an EMBL/GenBank/DDBJ whole genome shotgun (WGS) entry which is preliminary data.</text>
</comment>
<proteinExistence type="predicted"/>
<reference evidence="1" key="2">
    <citation type="submission" date="2020-09" db="EMBL/GenBank/DDBJ databases">
        <authorList>
            <person name="Sun Q."/>
            <person name="Zhou Y."/>
        </authorList>
    </citation>
    <scope>NUCLEOTIDE SEQUENCE</scope>
    <source>
        <strain evidence="1">CGMCC 1.15966</strain>
    </source>
</reference>
<protein>
    <submittedName>
        <fullName evidence="1">Gliding motility lipoprotein GldH</fullName>
    </submittedName>
</protein>
<dbReference type="RefSeq" id="WP_094281180.1">
    <property type="nucleotide sequence ID" value="NZ_BMKM01000001.1"/>
</dbReference>
<name>A0A8H9FZ66_9SPHI</name>